<evidence type="ECO:0000313" key="4">
    <source>
        <dbReference type="EMBL" id="KUF96725.1"/>
    </source>
</evidence>
<dbReference type="Proteomes" id="UP000052943">
    <property type="component" value="Unassembled WGS sequence"/>
</dbReference>
<dbReference type="EMBL" id="LNFO01004638">
    <property type="protein sequence ID" value="KUF80073.1"/>
    <property type="molecule type" value="Genomic_DNA"/>
</dbReference>
<dbReference type="EMBL" id="LNFO01000987">
    <property type="protein sequence ID" value="KUF96725.1"/>
    <property type="molecule type" value="Genomic_DNA"/>
</dbReference>
<dbReference type="OrthoDB" id="6495301at2759"/>
<dbReference type="AlphaFoldDB" id="A0A0W8C7K3"/>
<protein>
    <submittedName>
        <fullName evidence="3">Isoprenylcysteine alpha-carbonyl methylesterase ICMEL1</fullName>
    </submittedName>
</protein>
<gene>
    <name evidence="4" type="ORF">AM587_10002958</name>
    <name evidence="3" type="ORF">AM587_10003140</name>
</gene>
<proteinExistence type="predicted"/>
<evidence type="ECO:0000259" key="2">
    <source>
        <dbReference type="Pfam" id="PF20434"/>
    </source>
</evidence>
<dbReference type="Pfam" id="PF20434">
    <property type="entry name" value="BD-FAE"/>
    <property type="match status" value="1"/>
</dbReference>
<name>A0A0W8C7K3_PHYNI</name>
<evidence type="ECO:0000256" key="1">
    <source>
        <dbReference type="ARBA" id="ARBA00022801"/>
    </source>
</evidence>
<organism evidence="3 5">
    <name type="scientific">Phytophthora nicotianae</name>
    <name type="common">Potato buckeye rot agent</name>
    <name type="synonym">Phytophthora parasitica</name>
    <dbReference type="NCBI Taxonomy" id="4792"/>
    <lineage>
        <taxon>Eukaryota</taxon>
        <taxon>Sar</taxon>
        <taxon>Stramenopiles</taxon>
        <taxon>Oomycota</taxon>
        <taxon>Peronosporomycetes</taxon>
        <taxon>Peronosporales</taxon>
        <taxon>Peronosporaceae</taxon>
        <taxon>Phytophthora</taxon>
    </lineage>
</organism>
<dbReference type="InterPro" id="IPR029058">
    <property type="entry name" value="AB_hydrolase_fold"/>
</dbReference>
<keyword evidence="1" id="KW-0378">Hydrolase</keyword>
<dbReference type="PANTHER" id="PTHR48081:SF33">
    <property type="entry name" value="KYNURENINE FORMAMIDASE"/>
    <property type="match status" value="1"/>
</dbReference>
<dbReference type="PANTHER" id="PTHR48081">
    <property type="entry name" value="AB HYDROLASE SUPERFAMILY PROTEIN C4A8.06C"/>
    <property type="match status" value="1"/>
</dbReference>
<dbReference type="Gene3D" id="3.40.50.1820">
    <property type="entry name" value="alpha/beta hydrolase"/>
    <property type="match status" value="1"/>
</dbReference>
<comment type="caution">
    <text evidence="3">The sequence shown here is derived from an EMBL/GenBank/DDBJ whole genome shotgun (WGS) entry which is preliminary data.</text>
</comment>
<reference evidence="3 5" key="1">
    <citation type="submission" date="2015-11" db="EMBL/GenBank/DDBJ databases">
        <title>Genomes and virulence difference between two physiological races of Phytophthora nicotianae.</title>
        <authorList>
            <person name="Liu H."/>
            <person name="Ma X."/>
            <person name="Yu H."/>
            <person name="Fang D."/>
            <person name="Li Y."/>
            <person name="Wang X."/>
            <person name="Wang W."/>
            <person name="Dong Y."/>
            <person name="Xiao B."/>
        </authorList>
    </citation>
    <scope>NUCLEOTIDE SEQUENCE [LARGE SCALE GENOMIC DNA]</scope>
    <source>
        <strain evidence="5">race 0</strain>
        <strain evidence="3">Race 0</strain>
    </source>
</reference>
<dbReference type="STRING" id="4790.A0A0W8C7K3"/>
<dbReference type="GO" id="GO:0016787">
    <property type="term" value="F:hydrolase activity"/>
    <property type="evidence" value="ECO:0007669"/>
    <property type="project" value="UniProtKB-KW"/>
</dbReference>
<sequence>MLDMLPRLNPRRVALTLALLAYARTTGRSLRQQHALLLQNEPRLPWLQHVQAALKYTTTGQLIASSEYLLCLIKPQMAARIGRLLVWTPRDCRVNCRYGPHERNTLDVYGVQAHGETTVAKPVLVFMHGGAWSFGHKWQYALVGEYLATQGFLVAVINYRTFPNGSVLDMIEDVENAVFWVAENCSLLGGDRNKLFLSGHSSGGHVGALALVNSAIRLAGNDPKAMKEKEIAIYVHGFIGLSAPYDISDHYIFESERAVGPLNGVHEISSMKPAMLGMGNFKKLSPTALFADARNIGFSLPSFYILHGEDDTVVLRQYRNRFSRCLIRVSMQVVPTSSSKKLVFNLKKAGQVATYYEVSNCTHEDMVFAVMGDNVDCRTDVVNLLKQIMLEPKTLPSDTTILTAPPSLASKL</sequence>
<dbReference type="InterPro" id="IPR050300">
    <property type="entry name" value="GDXG_lipolytic_enzyme"/>
</dbReference>
<dbReference type="InterPro" id="IPR049492">
    <property type="entry name" value="BD-FAE-like_dom"/>
</dbReference>
<accession>A0A0W8C7K3</accession>
<evidence type="ECO:0000313" key="3">
    <source>
        <dbReference type="EMBL" id="KUF80073.1"/>
    </source>
</evidence>
<dbReference type="SUPFAM" id="SSF53474">
    <property type="entry name" value="alpha/beta-Hydrolases"/>
    <property type="match status" value="1"/>
</dbReference>
<feature type="domain" description="BD-FAE-like" evidence="2">
    <location>
        <begin position="117"/>
        <end position="317"/>
    </location>
</feature>
<evidence type="ECO:0000313" key="5">
    <source>
        <dbReference type="Proteomes" id="UP000052943"/>
    </source>
</evidence>